<gene>
    <name evidence="2" type="ORF">Amac_015380</name>
</gene>
<name>A0A5M3WLZ8_9ACTN</name>
<dbReference type="InterPro" id="IPR046828">
    <property type="entry name" value="RepSA"/>
</dbReference>
<dbReference type="Proteomes" id="UP000331127">
    <property type="component" value="Unassembled WGS sequence"/>
</dbReference>
<dbReference type="OrthoDB" id="3203793at2"/>
<accession>A0A5M3WLZ8</accession>
<protein>
    <submittedName>
        <fullName evidence="2">Replication initiation protein</fullName>
    </submittedName>
</protein>
<keyword evidence="3" id="KW-1185">Reference proteome</keyword>
<feature type="compositionally biased region" description="Basic and acidic residues" evidence="1">
    <location>
        <begin position="474"/>
        <end position="485"/>
    </location>
</feature>
<feature type="region of interest" description="Disordered" evidence="1">
    <location>
        <begin position="456"/>
        <end position="485"/>
    </location>
</feature>
<proteinExistence type="predicted"/>
<evidence type="ECO:0000256" key="1">
    <source>
        <dbReference type="SAM" id="MobiDB-lite"/>
    </source>
</evidence>
<dbReference type="Pfam" id="PF20199">
    <property type="entry name" value="RepSA"/>
    <property type="match status" value="1"/>
</dbReference>
<reference evidence="2 3" key="1">
    <citation type="submission" date="2019-10" db="EMBL/GenBank/DDBJ databases">
        <title>Whole genome shotgun sequence of Acrocarpospora macrocephala NBRC 16266.</title>
        <authorList>
            <person name="Ichikawa N."/>
            <person name="Kimura A."/>
            <person name="Kitahashi Y."/>
            <person name="Komaki H."/>
            <person name="Oguchi A."/>
        </authorList>
    </citation>
    <scope>NUCLEOTIDE SEQUENCE [LARGE SCALE GENOMIC DNA]</scope>
    <source>
        <strain evidence="2 3">NBRC 16266</strain>
    </source>
</reference>
<dbReference type="AlphaFoldDB" id="A0A5M3WLZ8"/>
<comment type="caution">
    <text evidence="2">The sequence shown here is derived from an EMBL/GenBank/DDBJ whole genome shotgun (WGS) entry which is preliminary data.</text>
</comment>
<dbReference type="EMBL" id="BLAE01000008">
    <property type="protein sequence ID" value="GES07943.1"/>
    <property type="molecule type" value="Genomic_DNA"/>
</dbReference>
<sequence length="485" mass="53212">MTHATDFPVPVGDLVGPVIRDLARRSGRDLTRWLDQVHRLGGCREPLRLTGHRTTIDGNTGEVLTRYSTKAEPHGQLLIRCGNRRASRCPACAETYRRDTFHLIRSGLLGGDKGVPESVRAHPRVLATLTAPSFGPVHRGPGKDGKTIVCHPRRTGPACFTWHKTGDQRIGQPLDQETYDYAGHVLWNAHAGDLWRRFTIYLRRHMAAAAGLTRKAFNNLVRLSFAKVAEYQTRGVVHFHAVIRLDGRSCGGMLVSPPAWATVELLSGAIRSAVAAVRVDVPEYGPLTWGQQVDVATISPGALGQGTALSERAVAGYVAKYATKSAETSGTLDRAIKIHEIPRLHTMGIPDHTIRLIRTAWRLGNALARPDLAHLRLRDWAHMLGFRGHFSTRSRAYSTTLGALRQARVDYRLTQRADHERAFDPGTTLVLAHWKFAGQGYTPGEFALASGLSSGLSHDPSPECPSLASVSPDGSDRYEITNEEA</sequence>
<dbReference type="RefSeq" id="WP_155353601.1">
    <property type="nucleotide sequence ID" value="NZ_BAAAHL010000012.1"/>
</dbReference>
<organism evidence="2 3">
    <name type="scientific">Acrocarpospora macrocephala</name>
    <dbReference type="NCBI Taxonomy" id="150177"/>
    <lineage>
        <taxon>Bacteria</taxon>
        <taxon>Bacillati</taxon>
        <taxon>Actinomycetota</taxon>
        <taxon>Actinomycetes</taxon>
        <taxon>Streptosporangiales</taxon>
        <taxon>Streptosporangiaceae</taxon>
        <taxon>Acrocarpospora</taxon>
    </lineage>
</organism>
<evidence type="ECO:0000313" key="2">
    <source>
        <dbReference type="EMBL" id="GES07943.1"/>
    </source>
</evidence>
<evidence type="ECO:0000313" key="3">
    <source>
        <dbReference type="Proteomes" id="UP000331127"/>
    </source>
</evidence>